<evidence type="ECO:0000313" key="3">
    <source>
        <dbReference type="Proteomes" id="UP000452235"/>
    </source>
</evidence>
<protein>
    <submittedName>
        <fullName evidence="2">Rna exonuclease 3</fullName>
    </submittedName>
</protein>
<sequence>MAVAVAEQFSDWVSQTQKRVEEMKAFSDQIMKLDKEFRDVSNDLDRERVAARQTQEESKSLMRRLEELQEAVERSSFVLVLIDADADGYIFKDAYYNDVEGGRNAALDLEAAVREHLQRSHPELSSKTYEKSRVADKFCEGILAGP</sequence>
<dbReference type="OrthoDB" id="2270193at2759"/>
<dbReference type="Pfam" id="PF25540">
    <property type="entry name" value="DUF7923"/>
    <property type="match status" value="1"/>
</dbReference>
<dbReference type="EMBL" id="BLJY01000013">
    <property type="protein sequence ID" value="GFF20907.1"/>
    <property type="molecule type" value="Genomic_DNA"/>
</dbReference>
<evidence type="ECO:0000313" key="2">
    <source>
        <dbReference type="EMBL" id="GFF20907.1"/>
    </source>
</evidence>
<dbReference type="PANTHER" id="PTHR37543:SF1">
    <property type="entry name" value="CCCH ZINC FINGER DNA BINDING PROTEIN (AFU_ORTHOLOGUE AFUA_5G12760)"/>
    <property type="match status" value="1"/>
</dbReference>
<dbReference type="GO" id="GO:0004527">
    <property type="term" value="F:exonuclease activity"/>
    <property type="evidence" value="ECO:0007669"/>
    <property type="project" value="UniProtKB-KW"/>
</dbReference>
<proteinExistence type="predicted"/>
<comment type="caution">
    <text evidence="2">The sequence shown here is derived from an EMBL/GenBank/DDBJ whole genome shotgun (WGS) entry which is preliminary data.</text>
</comment>
<organism evidence="2 3">
    <name type="scientific">Aspergillus terreus</name>
    <dbReference type="NCBI Taxonomy" id="33178"/>
    <lineage>
        <taxon>Eukaryota</taxon>
        <taxon>Fungi</taxon>
        <taxon>Dikarya</taxon>
        <taxon>Ascomycota</taxon>
        <taxon>Pezizomycotina</taxon>
        <taxon>Eurotiomycetes</taxon>
        <taxon>Eurotiomycetidae</taxon>
        <taxon>Eurotiales</taxon>
        <taxon>Aspergillaceae</taxon>
        <taxon>Aspergillus</taxon>
        <taxon>Aspergillus subgen. Circumdati</taxon>
    </lineage>
</organism>
<keyword evidence="2" id="KW-0378">Hydrolase</keyword>
<dbReference type="AlphaFoldDB" id="A0A5M3ZCE8"/>
<keyword evidence="3" id="KW-1185">Reference proteome</keyword>
<keyword evidence="2" id="KW-0540">Nuclease</keyword>
<reference evidence="2 3" key="1">
    <citation type="submission" date="2020-01" db="EMBL/GenBank/DDBJ databases">
        <title>Aspergillus terreus IFO 6365 whole genome shotgun sequence.</title>
        <authorList>
            <person name="Kanamasa S."/>
            <person name="Takahashi H."/>
        </authorList>
    </citation>
    <scope>NUCLEOTIDE SEQUENCE [LARGE SCALE GENOMIC DNA]</scope>
    <source>
        <strain evidence="2 3">IFO 6365</strain>
    </source>
</reference>
<name>A0A5M3ZCE8_ASPTE</name>
<dbReference type="Proteomes" id="UP000452235">
    <property type="component" value="Unassembled WGS sequence"/>
</dbReference>
<gene>
    <name evidence="2" type="ORF">ATEIFO6365_0013024100</name>
</gene>
<dbReference type="PANTHER" id="PTHR37543">
    <property type="entry name" value="CCCH ZINC FINGER DNA BINDING PROTEIN (AFU_ORTHOLOGUE AFUA_5G12760)"/>
    <property type="match status" value="1"/>
</dbReference>
<keyword evidence="2" id="KW-0269">Exonuclease</keyword>
<accession>A0A5M3ZCE8</accession>
<feature type="domain" description="DUF7923" evidence="1">
    <location>
        <begin position="73"/>
        <end position="123"/>
    </location>
</feature>
<dbReference type="InterPro" id="IPR057683">
    <property type="entry name" value="DUF7923"/>
</dbReference>
<evidence type="ECO:0000259" key="1">
    <source>
        <dbReference type="Pfam" id="PF25540"/>
    </source>
</evidence>